<evidence type="ECO:0000256" key="1">
    <source>
        <dbReference type="ARBA" id="ARBA00005820"/>
    </source>
</evidence>
<dbReference type="SUPFAM" id="SSF48452">
    <property type="entry name" value="TPR-like"/>
    <property type="match status" value="1"/>
</dbReference>
<evidence type="ECO:0000313" key="8">
    <source>
        <dbReference type="Proteomes" id="UP000282454"/>
    </source>
</evidence>
<dbReference type="AlphaFoldDB" id="A0A421B341"/>
<dbReference type="InterPro" id="IPR051677">
    <property type="entry name" value="AfsR-DnrI-RedD_regulator"/>
</dbReference>
<dbReference type="GO" id="GO:0000160">
    <property type="term" value="P:phosphorelay signal transduction system"/>
    <property type="evidence" value="ECO:0007669"/>
    <property type="project" value="InterPro"/>
</dbReference>
<dbReference type="PROSITE" id="PS51755">
    <property type="entry name" value="OMPR_PHOB"/>
    <property type="match status" value="1"/>
</dbReference>
<dbReference type="InterPro" id="IPR016032">
    <property type="entry name" value="Sig_transdc_resp-reg_C-effctor"/>
</dbReference>
<evidence type="ECO:0000256" key="2">
    <source>
        <dbReference type="ARBA" id="ARBA00023015"/>
    </source>
</evidence>
<dbReference type="PANTHER" id="PTHR35807:SF1">
    <property type="entry name" value="TRANSCRIPTIONAL REGULATOR REDD"/>
    <property type="match status" value="1"/>
</dbReference>
<dbReference type="GO" id="GO:0006355">
    <property type="term" value="P:regulation of DNA-templated transcription"/>
    <property type="evidence" value="ECO:0007669"/>
    <property type="project" value="InterPro"/>
</dbReference>
<keyword evidence="4" id="KW-0804">Transcription</keyword>
<dbReference type="SMART" id="SM01043">
    <property type="entry name" value="BTAD"/>
    <property type="match status" value="1"/>
</dbReference>
<dbReference type="Pfam" id="PF03704">
    <property type="entry name" value="BTAD"/>
    <property type="match status" value="1"/>
</dbReference>
<proteinExistence type="inferred from homology"/>
<evidence type="ECO:0000256" key="5">
    <source>
        <dbReference type="PROSITE-ProRule" id="PRU01091"/>
    </source>
</evidence>
<evidence type="ECO:0000256" key="3">
    <source>
        <dbReference type="ARBA" id="ARBA00023125"/>
    </source>
</evidence>
<dbReference type="PANTHER" id="PTHR35807">
    <property type="entry name" value="TRANSCRIPTIONAL REGULATOR REDD-RELATED"/>
    <property type="match status" value="1"/>
</dbReference>
<dbReference type="SMART" id="SM00862">
    <property type="entry name" value="Trans_reg_C"/>
    <property type="match status" value="1"/>
</dbReference>
<evidence type="ECO:0000259" key="6">
    <source>
        <dbReference type="PROSITE" id="PS51755"/>
    </source>
</evidence>
<dbReference type="Gene3D" id="1.25.40.10">
    <property type="entry name" value="Tetratricopeptide repeat domain"/>
    <property type="match status" value="1"/>
</dbReference>
<evidence type="ECO:0000256" key="4">
    <source>
        <dbReference type="ARBA" id="ARBA00023163"/>
    </source>
</evidence>
<comment type="caution">
    <text evidence="7">The sequence shown here is derived from an EMBL/GenBank/DDBJ whole genome shotgun (WGS) entry which is preliminary data.</text>
</comment>
<dbReference type="EMBL" id="RCDD01000002">
    <property type="protein sequence ID" value="RLK58846.1"/>
    <property type="molecule type" value="Genomic_DNA"/>
</dbReference>
<dbReference type="Pfam" id="PF00486">
    <property type="entry name" value="Trans_reg_C"/>
    <property type="match status" value="1"/>
</dbReference>
<name>A0A421B341_9PSEU</name>
<gene>
    <name evidence="7" type="ORF">CLV68_3326</name>
</gene>
<reference evidence="7 8" key="1">
    <citation type="submission" date="2018-10" db="EMBL/GenBank/DDBJ databases">
        <title>Genomic Encyclopedia of Archaeal and Bacterial Type Strains, Phase II (KMG-II): from individual species to whole genera.</title>
        <authorList>
            <person name="Goeker M."/>
        </authorList>
    </citation>
    <scope>NUCLEOTIDE SEQUENCE [LARGE SCALE GENOMIC DNA]</scope>
    <source>
        <strain evidence="7 8">DSM 45657</strain>
    </source>
</reference>
<comment type="similarity">
    <text evidence="1">Belongs to the AfsR/DnrI/RedD regulatory family.</text>
</comment>
<dbReference type="SUPFAM" id="SSF46894">
    <property type="entry name" value="C-terminal effector domain of the bipartite response regulators"/>
    <property type="match status" value="1"/>
</dbReference>
<keyword evidence="8" id="KW-1185">Reference proteome</keyword>
<dbReference type="GO" id="GO:0003677">
    <property type="term" value="F:DNA binding"/>
    <property type="evidence" value="ECO:0007669"/>
    <property type="project" value="UniProtKB-UniRule"/>
</dbReference>
<dbReference type="CDD" id="cd15831">
    <property type="entry name" value="BTAD"/>
    <property type="match status" value="1"/>
</dbReference>
<accession>A0A421B341</accession>
<dbReference type="InterPro" id="IPR001867">
    <property type="entry name" value="OmpR/PhoB-type_DNA-bd"/>
</dbReference>
<dbReference type="InterPro" id="IPR011990">
    <property type="entry name" value="TPR-like_helical_dom_sf"/>
</dbReference>
<sequence>MPSGDIPLAGAPVDRAPSAGVLDVRVLGPLSVHHGGAEVTPTAQKPCTVLALLLLNHTRVVPVPALIDELWQDVPPKSARAALQIYVSHLRKALTRTTGLSLAEVSAEVLQTVHNGYRLVVAPGRFDLETYHRLHRAGHTAMTTGDHRAAAQHFRAALDLWRGPAVADVQPGTRIRAEVAALEQSRLTTRDYRVELDLRLGAHRELLSELAVLTLRDRLHENLHAQYVIALYRSGHRIRALEAFHRLRHNMLAEFGLEPSPRLKELHQAVLTLDPVLDRVEVVPLPRLPVVDLPEFPVLAGSF</sequence>
<protein>
    <submittedName>
        <fullName evidence="7">DNA-binding SARP family transcriptional activator</fullName>
    </submittedName>
</protein>
<dbReference type="Gene3D" id="1.10.10.10">
    <property type="entry name" value="Winged helix-like DNA-binding domain superfamily/Winged helix DNA-binding domain"/>
    <property type="match status" value="1"/>
</dbReference>
<feature type="DNA-binding region" description="OmpR/PhoB-type" evidence="5">
    <location>
        <begin position="14"/>
        <end position="121"/>
    </location>
</feature>
<organism evidence="7 8">
    <name type="scientific">Actinokineospora cianjurensis</name>
    <dbReference type="NCBI Taxonomy" id="585224"/>
    <lineage>
        <taxon>Bacteria</taxon>
        <taxon>Bacillati</taxon>
        <taxon>Actinomycetota</taxon>
        <taxon>Actinomycetes</taxon>
        <taxon>Pseudonocardiales</taxon>
        <taxon>Pseudonocardiaceae</taxon>
        <taxon>Actinokineospora</taxon>
    </lineage>
</organism>
<dbReference type="RefSeq" id="WP_211346569.1">
    <property type="nucleotide sequence ID" value="NZ_RCDD01000002.1"/>
</dbReference>
<keyword evidence="3 5" id="KW-0238">DNA-binding</keyword>
<dbReference type="InterPro" id="IPR005158">
    <property type="entry name" value="BTAD"/>
</dbReference>
<evidence type="ECO:0000313" key="7">
    <source>
        <dbReference type="EMBL" id="RLK58846.1"/>
    </source>
</evidence>
<dbReference type="InterPro" id="IPR036388">
    <property type="entry name" value="WH-like_DNA-bd_sf"/>
</dbReference>
<feature type="domain" description="OmpR/PhoB-type" evidence="6">
    <location>
        <begin position="14"/>
        <end position="121"/>
    </location>
</feature>
<keyword evidence="2" id="KW-0805">Transcription regulation</keyword>
<dbReference type="Proteomes" id="UP000282454">
    <property type="component" value="Unassembled WGS sequence"/>
</dbReference>